<evidence type="ECO:0000313" key="3">
    <source>
        <dbReference type="Proteomes" id="UP001470230"/>
    </source>
</evidence>
<comment type="caution">
    <text evidence="2">The sequence shown here is derived from an EMBL/GenBank/DDBJ whole genome shotgun (WGS) entry which is preliminary data.</text>
</comment>
<gene>
    <name evidence="2" type="ORF">M9Y10_044581</name>
</gene>
<proteinExistence type="predicted"/>
<evidence type="ECO:0000313" key="2">
    <source>
        <dbReference type="EMBL" id="KAK8881943.1"/>
    </source>
</evidence>
<sequence>MKLKDESNLEVSESSASEGIFGNTEVSKRSGCYVDPPKKASKRDQNSNSLPQEYLRKDRVKELSQCLADGFGSVWVDKTRFDA</sequence>
<evidence type="ECO:0000256" key="1">
    <source>
        <dbReference type="SAM" id="MobiDB-lite"/>
    </source>
</evidence>
<feature type="compositionally biased region" description="Basic and acidic residues" evidence="1">
    <location>
        <begin position="36"/>
        <end position="45"/>
    </location>
</feature>
<dbReference type="Proteomes" id="UP001470230">
    <property type="component" value="Unassembled WGS sequence"/>
</dbReference>
<organism evidence="2 3">
    <name type="scientific">Tritrichomonas musculus</name>
    <dbReference type="NCBI Taxonomy" id="1915356"/>
    <lineage>
        <taxon>Eukaryota</taxon>
        <taxon>Metamonada</taxon>
        <taxon>Parabasalia</taxon>
        <taxon>Tritrichomonadida</taxon>
        <taxon>Tritrichomonadidae</taxon>
        <taxon>Tritrichomonas</taxon>
    </lineage>
</organism>
<dbReference type="EMBL" id="JAPFFF010000009">
    <property type="protein sequence ID" value="KAK8881943.1"/>
    <property type="molecule type" value="Genomic_DNA"/>
</dbReference>
<protein>
    <submittedName>
        <fullName evidence="2">Uncharacterized protein</fullName>
    </submittedName>
</protein>
<accession>A0ABR2JTZ8</accession>
<name>A0ABR2JTZ8_9EUKA</name>
<keyword evidence="3" id="KW-1185">Reference proteome</keyword>
<feature type="region of interest" description="Disordered" evidence="1">
    <location>
        <begin position="1"/>
        <end position="53"/>
    </location>
</feature>
<reference evidence="2 3" key="1">
    <citation type="submission" date="2024-04" db="EMBL/GenBank/DDBJ databases">
        <title>Tritrichomonas musculus Genome.</title>
        <authorList>
            <person name="Alves-Ferreira E."/>
            <person name="Grigg M."/>
            <person name="Lorenzi H."/>
            <person name="Galac M."/>
        </authorList>
    </citation>
    <scope>NUCLEOTIDE SEQUENCE [LARGE SCALE GENOMIC DNA]</scope>
    <source>
        <strain evidence="2 3">EAF2021</strain>
    </source>
</reference>